<evidence type="ECO:0000313" key="4">
    <source>
        <dbReference type="Proteomes" id="UP000192257"/>
    </source>
</evidence>
<accession>A0A1X0NGZ7</accession>
<gene>
    <name evidence="3" type="ORF">TM35_000551300</name>
</gene>
<dbReference type="RefSeq" id="XP_028877927.1">
    <property type="nucleotide sequence ID" value="XM_029030795.1"/>
</dbReference>
<evidence type="ECO:0008006" key="5">
    <source>
        <dbReference type="Google" id="ProtNLM"/>
    </source>
</evidence>
<protein>
    <recommendedName>
        <fullName evidence="5">Mucin TcMUCII</fullName>
    </recommendedName>
</protein>
<feature type="compositionally biased region" description="Polar residues" evidence="1">
    <location>
        <begin position="146"/>
        <end position="161"/>
    </location>
</feature>
<dbReference type="OrthoDB" id="8058206at2759"/>
<evidence type="ECO:0000256" key="2">
    <source>
        <dbReference type="SAM" id="SignalP"/>
    </source>
</evidence>
<dbReference type="GeneID" id="39990575"/>
<comment type="caution">
    <text evidence="3">The sequence shown here is derived from an EMBL/GenBank/DDBJ whole genome shotgun (WGS) entry which is preliminary data.</text>
</comment>
<proteinExistence type="predicted"/>
<dbReference type="AlphaFoldDB" id="A0A1X0NGZ7"/>
<evidence type="ECO:0000313" key="3">
    <source>
        <dbReference type="EMBL" id="ORC83861.1"/>
    </source>
</evidence>
<feature type="compositionally biased region" description="Low complexity" evidence="1">
    <location>
        <begin position="260"/>
        <end position="291"/>
    </location>
</feature>
<feature type="region of interest" description="Disordered" evidence="1">
    <location>
        <begin position="26"/>
        <end position="309"/>
    </location>
</feature>
<feature type="chain" id="PRO_5013253195" description="Mucin TcMUCII" evidence="2">
    <location>
        <begin position="23"/>
        <end position="329"/>
    </location>
</feature>
<feature type="compositionally biased region" description="Polar residues" evidence="1">
    <location>
        <begin position="222"/>
        <end position="255"/>
    </location>
</feature>
<sequence length="329" mass="34443">MNRVLFFLHLVLSIVCVGAVAGVEPSESAVEEQDPRERALGQPAALGEGHGRALGASGEALARGAAEAKPGLEAPKGHDNGHVVSVPGGGSLLPEKEQKGQNVDLQGPKVEMEQEMNEKKRTTRPQEVTVEADSDHKEAQRPGNHAQLSDSELTSPPTVTSEDVPPAPRPVDQASGGGTLSRQSTSGGGHAQDNSEQIDNVHVRGTQISNGGQNEGNRDKSQSPSSNQPGTGDSETQDNHSQQVQTPTTQDSQPQGGTGESNNSETPNSETNNTPSNDEESTTTTTTTTTLPPEPTNNKKGDADSSSISSVWVRVPLLIVAMLFSATVY</sequence>
<reference evidence="3 4" key="1">
    <citation type="submission" date="2017-03" db="EMBL/GenBank/DDBJ databases">
        <title>An alternative strategy for trypanosome survival in the mammalian bloodstream revealed through genome and transcriptome analysis of the ubiquitous bovine parasite Trypanosoma (Megatrypanum) theileri.</title>
        <authorList>
            <person name="Kelly S."/>
            <person name="Ivens A."/>
            <person name="Mott A."/>
            <person name="O'Neill E."/>
            <person name="Emms D."/>
            <person name="Macleod O."/>
            <person name="Voorheis P."/>
            <person name="Matthews J."/>
            <person name="Matthews K."/>
            <person name="Carrington M."/>
        </authorList>
    </citation>
    <scope>NUCLEOTIDE SEQUENCE [LARGE SCALE GENOMIC DNA]</scope>
    <source>
        <strain evidence="3">Edinburgh</strain>
    </source>
</reference>
<keyword evidence="4" id="KW-1185">Reference proteome</keyword>
<keyword evidence="2" id="KW-0732">Signal</keyword>
<feature type="signal peptide" evidence="2">
    <location>
        <begin position="1"/>
        <end position="22"/>
    </location>
</feature>
<name>A0A1X0NGZ7_9TRYP</name>
<evidence type="ECO:0000256" key="1">
    <source>
        <dbReference type="SAM" id="MobiDB-lite"/>
    </source>
</evidence>
<dbReference type="VEuPathDB" id="TriTrypDB:TM35_000551300"/>
<dbReference type="EMBL" id="NBCO01000055">
    <property type="protein sequence ID" value="ORC83861.1"/>
    <property type="molecule type" value="Genomic_DNA"/>
</dbReference>
<organism evidence="3 4">
    <name type="scientific">Trypanosoma theileri</name>
    <dbReference type="NCBI Taxonomy" id="67003"/>
    <lineage>
        <taxon>Eukaryota</taxon>
        <taxon>Discoba</taxon>
        <taxon>Euglenozoa</taxon>
        <taxon>Kinetoplastea</taxon>
        <taxon>Metakinetoplastina</taxon>
        <taxon>Trypanosomatida</taxon>
        <taxon>Trypanosomatidae</taxon>
        <taxon>Trypanosoma</taxon>
    </lineage>
</organism>
<feature type="compositionally biased region" description="Basic and acidic residues" evidence="1">
    <location>
        <begin position="110"/>
        <end position="120"/>
    </location>
</feature>
<dbReference type="Proteomes" id="UP000192257">
    <property type="component" value="Unassembled WGS sequence"/>
</dbReference>